<evidence type="ECO:0000256" key="8">
    <source>
        <dbReference type="ARBA" id="ARBA00022848"/>
    </source>
</evidence>
<name>A0AA40FNP6_9HYME</name>
<dbReference type="InterPro" id="IPR017972">
    <property type="entry name" value="Cyt_P450_CS"/>
</dbReference>
<dbReference type="PRINTS" id="PR00463">
    <property type="entry name" value="EP450I"/>
</dbReference>
<evidence type="ECO:0000256" key="2">
    <source>
        <dbReference type="ARBA" id="ARBA00004174"/>
    </source>
</evidence>
<evidence type="ECO:0000256" key="6">
    <source>
        <dbReference type="ARBA" id="ARBA00022723"/>
    </source>
</evidence>
<reference evidence="15" key="1">
    <citation type="submission" date="2021-10" db="EMBL/GenBank/DDBJ databases">
        <title>Melipona bicolor Genome sequencing and assembly.</title>
        <authorList>
            <person name="Araujo N.S."/>
            <person name="Arias M.C."/>
        </authorList>
    </citation>
    <scope>NUCLEOTIDE SEQUENCE</scope>
    <source>
        <strain evidence="15">USP_2M_L1-L4_2017</strain>
        <tissue evidence="15">Whole body</tissue>
    </source>
</reference>
<evidence type="ECO:0000256" key="14">
    <source>
        <dbReference type="RuleBase" id="RU000461"/>
    </source>
</evidence>
<evidence type="ECO:0000313" key="15">
    <source>
        <dbReference type="EMBL" id="KAK1122062.1"/>
    </source>
</evidence>
<dbReference type="CDD" id="cd11056">
    <property type="entry name" value="CYP6-like"/>
    <property type="match status" value="1"/>
</dbReference>
<evidence type="ECO:0000256" key="4">
    <source>
        <dbReference type="ARBA" id="ARBA00010617"/>
    </source>
</evidence>
<dbReference type="GO" id="GO:0004497">
    <property type="term" value="F:monooxygenase activity"/>
    <property type="evidence" value="ECO:0007669"/>
    <property type="project" value="UniProtKB-KW"/>
</dbReference>
<dbReference type="Proteomes" id="UP001177670">
    <property type="component" value="Unassembled WGS sequence"/>
</dbReference>
<keyword evidence="11 14" id="KW-0503">Monooxygenase</keyword>
<evidence type="ECO:0000256" key="7">
    <source>
        <dbReference type="ARBA" id="ARBA00022824"/>
    </source>
</evidence>
<protein>
    <submittedName>
        <fullName evidence="15">Uncharacterized protein</fullName>
    </submittedName>
</protein>
<evidence type="ECO:0000256" key="5">
    <source>
        <dbReference type="ARBA" id="ARBA00022617"/>
    </source>
</evidence>
<dbReference type="PROSITE" id="PS00086">
    <property type="entry name" value="CYTOCHROME_P450"/>
    <property type="match status" value="1"/>
</dbReference>
<keyword evidence="5 13" id="KW-0349">Heme</keyword>
<keyword evidence="12" id="KW-0472">Membrane</keyword>
<dbReference type="GO" id="GO:0016705">
    <property type="term" value="F:oxidoreductase activity, acting on paired donors, with incorporation or reduction of molecular oxygen"/>
    <property type="evidence" value="ECO:0007669"/>
    <property type="project" value="InterPro"/>
</dbReference>
<keyword evidence="10 13" id="KW-0408">Iron</keyword>
<dbReference type="Gene3D" id="1.10.630.10">
    <property type="entry name" value="Cytochrome P450"/>
    <property type="match status" value="1"/>
</dbReference>
<comment type="caution">
    <text evidence="15">The sequence shown here is derived from an EMBL/GenBank/DDBJ whole genome shotgun (WGS) entry which is preliminary data.</text>
</comment>
<evidence type="ECO:0000256" key="3">
    <source>
        <dbReference type="ARBA" id="ARBA00004406"/>
    </source>
</evidence>
<dbReference type="GO" id="GO:0020037">
    <property type="term" value="F:heme binding"/>
    <property type="evidence" value="ECO:0007669"/>
    <property type="project" value="InterPro"/>
</dbReference>
<dbReference type="InterPro" id="IPR002401">
    <property type="entry name" value="Cyt_P450_E_grp-I"/>
</dbReference>
<dbReference type="SUPFAM" id="SSF48264">
    <property type="entry name" value="Cytochrome P450"/>
    <property type="match status" value="1"/>
</dbReference>
<dbReference type="PANTHER" id="PTHR24292:SF54">
    <property type="entry name" value="CYP9F3-RELATED"/>
    <property type="match status" value="1"/>
</dbReference>
<dbReference type="EMBL" id="JAHYIQ010000024">
    <property type="protein sequence ID" value="KAK1122062.1"/>
    <property type="molecule type" value="Genomic_DNA"/>
</dbReference>
<dbReference type="InterPro" id="IPR036396">
    <property type="entry name" value="Cyt_P450_sf"/>
</dbReference>
<comment type="similarity">
    <text evidence="4 14">Belongs to the cytochrome P450 family.</text>
</comment>
<comment type="cofactor">
    <cofactor evidence="1 13">
        <name>heme</name>
        <dbReference type="ChEBI" id="CHEBI:30413"/>
    </cofactor>
</comment>
<feature type="binding site" description="axial binding residue" evidence="13">
    <location>
        <position position="443"/>
    </location>
    <ligand>
        <name>heme</name>
        <dbReference type="ChEBI" id="CHEBI:30413"/>
    </ligand>
    <ligandPart>
        <name>Fe</name>
        <dbReference type="ChEBI" id="CHEBI:18248"/>
    </ligandPart>
</feature>
<keyword evidence="8" id="KW-0492">Microsome</keyword>
<dbReference type="PANTHER" id="PTHR24292">
    <property type="entry name" value="CYTOCHROME P450"/>
    <property type="match status" value="1"/>
</dbReference>
<evidence type="ECO:0000313" key="16">
    <source>
        <dbReference type="Proteomes" id="UP001177670"/>
    </source>
</evidence>
<dbReference type="FunFam" id="1.10.630.10:FF:000042">
    <property type="entry name" value="Cytochrome P450"/>
    <property type="match status" value="1"/>
</dbReference>
<keyword evidence="9 14" id="KW-0560">Oxidoreductase</keyword>
<comment type="subcellular location">
    <subcellularLocation>
        <location evidence="3">Endoplasmic reticulum membrane</location>
        <topology evidence="3">Peripheral membrane protein</topology>
    </subcellularLocation>
    <subcellularLocation>
        <location evidence="2">Microsome membrane</location>
        <topology evidence="2">Peripheral membrane protein</topology>
    </subcellularLocation>
</comment>
<proteinExistence type="inferred from homology"/>
<gene>
    <name evidence="15" type="ORF">K0M31_009906</name>
</gene>
<keyword evidence="7" id="KW-0256">Endoplasmic reticulum</keyword>
<evidence type="ECO:0000256" key="13">
    <source>
        <dbReference type="PIRSR" id="PIRSR602401-1"/>
    </source>
</evidence>
<keyword evidence="6 13" id="KW-0479">Metal-binding</keyword>
<dbReference type="GO" id="GO:0005789">
    <property type="term" value="C:endoplasmic reticulum membrane"/>
    <property type="evidence" value="ECO:0007669"/>
    <property type="project" value="UniProtKB-SubCell"/>
</dbReference>
<evidence type="ECO:0000256" key="1">
    <source>
        <dbReference type="ARBA" id="ARBA00001971"/>
    </source>
</evidence>
<dbReference type="InterPro" id="IPR001128">
    <property type="entry name" value="Cyt_P450"/>
</dbReference>
<dbReference type="GO" id="GO:0005506">
    <property type="term" value="F:iron ion binding"/>
    <property type="evidence" value="ECO:0007669"/>
    <property type="project" value="InterPro"/>
</dbReference>
<evidence type="ECO:0000256" key="12">
    <source>
        <dbReference type="ARBA" id="ARBA00023136"/>
    </source>
</evidence>
<evidence type="ECO:0000256" key="9">
    <source>
        <dbReference type="ARBA" id="ARBA00023002"/>
    </source>
</evidence>
<sequence length="498" mass="57158">MDYFQLLCSIAALFLAVYYYYTSTYNFWKRLDIPGPKPTLFFGNFLDLVIKKISIPDYIKKWYNHYKNEPVFGIYAGTSPLLFINDLDMIKSVLIKDFALFADRGFEVFEKIEPLGQNLFMLKAEKWRPLRAKLSPIFTSGKLKEMFPLIADCAKNLETYLDKLVEKDEPVNCRDLAGKFTTDAIGSCAFGLEINSLGNENCEFRKMSTRMFQPSLKQTIRDVCREFTPSLYKLIGSYLQIKEIDDFYINLFTSTMRYREENNVVRPDFVHLLMELKKQQNKFDNIELTDLLLTAQATVFFIGGFETTSSTMAHALYELAQNQEIQNKLREEIRNVYNKNNGALTYADIKGMNYLDKVFKESLRKYPVLPMLNRQALENYTFAGTKFTIPAGTKLAIPVYGIQTDPDIYPEPEKFDPERFEEDAVAARHPMSFLAFGDGPRNCVGARFAHYQSKIGLATILGNYKVDVCEKTTIPFETDKGAPFLTVKGGVHLKISKA</sequence>
<dbReference type="PRINTS" id="PR00385">
    <property type="entry name" value="P450"/>
</dbReference>
<dbReference type="Pfam" id="PF00067">
    <property type="entry name" value="p450"/>
    <property type="match status" value="1"/>
</dbReference>
<keyword evidence="16" id="KW-1185">Reference proteome</keyword>
<evidence type="ECO:0000256" key="11">
    <source>
        <dbReference type="ARBA" id="ARBA00023033"/>
    </source>
</evidence>
<evidence type="ECO:0000256" key="10">
    <source>
        <dbReference type="ARBA" id="ARBA00023004"/>
    </source>
</evidence>
<dbReference type="AlphaFoldDB" id="A0AA40FNP6"/>
<organism evidence="15 16">
    <name type="scientific">Melipona bicolor</name>
    <dbReference type="NCBI Taxonomy" id="60889"/>
    <lineage>
        <taxon>Eukaryota</taxon>
        <taxon>Metazoa</taxon>
        <taxon>Ecdysozoa</taxon>
        <taxon>Arthropoda</taxon>
        <taxon>Hexapoda</taxon>
        <taxon>Insecta</taxon>
        <taxon>Pterygota</taxon>
        <taxon>Neoptera</taxon>
        <taxon>Endopterygota</taxon>
        <taxon>Hymenoptera</taxon>
        <taxon>Apocrita</taxon>
        <taxon>Aculeata</taxon>
        <taxon>Apoidea</taxon>
        <taxon>Anthophila</taxon>
        <taxon>Apidae</taxon>
        <taxon>Melipona</taxon>
    </lineage>
</organism>
<dbReference type="InterPro" id="IPR050476">
    <property type="entry name" value="Insect_CytP450_Detox"/>
</dbReference>
<accession>A0AA40FNP6</accession>